<gene>
    <name evidence="7" type="ORF">SAMN04488505_1127</name>
</gene>
<dbReference type="Pfam" id="PF08281">
    <property type="entry name" value="Sigma70_r4_2"/>
    <property type="match status" value="1"/>
</dbReference>
<dbReference type="CDD" id="cd06171">
    <property type="entry name" value="Sigma70_r4"/>
    <property type="match status" value="1"/>
</dbReference>
<dbReference type="InterPro" id="IPR013325">
    <property type="entry name" value="RNA_pol_sigma_r2"/>
</dbReference>
<dbReference type="GO" id="GO:0006352">
    <property type="term" value="P:DNA-templated transcription initiation"/>
    <property type="evidence" value="ECO:0007669"/>
    <property type="project" value="InterPro"/>
</dbReference>
<dbReference type="GO" id="GO:0016987">
    <property type="term" value="F:sigma factor activity"/>
    <property type="evidence" value="ECO:0007669"/>
    <property type="project" value="UniProtKB-KW"/>
</dbReference>
<dbReference type="GO" id="GO:0003677">
    <property type="term" value="F:DNA binding"/>
    <property type="evidence" value="ECO:0007669"/>
    <property type="project" value="InterPro"/>
</dbReference>
<evidence type="ECO:0000256" key="3">
    <source>
        <dbReference type="ARBA" id="ARBA00023082"/>
    </source>
</evidence>
<dbReference type="InterPro" id="IPR007627">
    <property type="entry name" value="RNA_pol_sigma70_r2"/>
</dbReference>
<comment type="similarity">
    <text evidence="1">Belongs to the sigma-70 factor family. ECF subfamily.</text>
</comment>
<evidence type="ECO:0000313" key="8">
    <source>
        <dbReference type="Proteomes" id="UP000198984"/>
    </source>
</evidence>
<dbReference type="PANTHER" id="PTHR43133:SF46">
    <property type="entry name" value="RNA POLYMERASE SIGMA-70 FACTOR ECF SUBFAMILY"/>
    <property type="match status" value="1"/>
</dbReference>
<evidence type="ECO:0000259" key="5">
    <source>
        <dbReference type="Pfam" id="PF04542"/>
    </source>
</evidence>
<dbReference type="SUPFAM" id="SSF88659">
    <property type="entry name" value="Sigma3 and sigma4 domains of RNA polymerase sigma factors"/>
    <property type="match status" value="1"/>
</dbReference>
<dbReference type="PANTHER" id="PTHR43133">
    <property type="entry name" value="RNA POLYMERASE ECF-TYPE SIGMA FACTO"/>
    <property type="match status" value="1"/>
</dbReference>
<name>A0A1H8INS6_9BACT</name>
<dbReference type="STRING" id="573321.SAMN04488505_1127"/>
<dbReference type="Gene3D" id="1.10.1740.10">
    <property type="match status" value="1"/>
</dbReference>
<protein>
    <submittedName>
        <fullName evidence="7">RNA polymerase sigma-70 factor, ECF subfamily</fullName>
    </submittedName>
</protein>
<keyword evidence="4" id="KW-0804">Transcription</keyword>
<dbReference type="InterPro" id="IPR014284">
    <property type="entry name" value="RNA_pol_sigma-70_dom"/>
</dbReference>
<sequence length="181" mass="21306">MNPNDQLLLNRLKAGDVTAFTQLVSQYRRWMVYIAYTLLEDETEAHDVVQDFFMDCWEKQLFTNVTISLKSFLHCAMKNRCLNRLRDEALRRKKLKVLLQQATELPLQPAENSDFWERVLQVVEQVPPASAQVFRYTYFHGMNRKEVALQLGISPSTVKHQLARSLRIVRNLLLRSPQLHY</sequence>
<evidence type="ECO:0000313" key="7">
    <source>
        <dbReference type="EMBL" id="SEN69308.1"/>
    </source>
</evidence>
<organism evidence="7 8">
    <name type="scientific">Chitinophaga rupis</name>
    <dbReference type="NCBI Taxonomy" id="573321"/>
    <lineage>
        <taxon>Bacteria</taxon>
        <taxon>Pseudomonadati</taxon>
        <taxon>Bacteroidota</taxon>
        <taxon>Chitinophagia</taxon>
        <taxon>Chitinophagales</taxon>
        <taxon>Chitinophagaceae</taxon>
        <taxon>Chitinophaga</taxon>
    </lineage>
</organism>
<dbReference type="EMBL" id="FOBB01000012">
    <property type="protein sequence ID" value="SEN69308.1"/>
    <property type="molecule type" value="Genomic_DNA"/>
</dbReference>
<dbReference type="InterPro" id="IPR036388">
    <property type="entry name" value="WH-like_DNA-bd_sf"/>
</dbReference>
<evidence type="ECO:0000256" key="1">
    <source>
        <dbReference type="ARBA" id="ARBA00010641"/>
    </source>
</evidence>
<evidence type="ECO:0000256" key="2">
    <source>
        <dbReference type="ARBA" id="ARBA00023015"/>
    </source>
</evidence>
<dbReference type="SUPFAM" id="SSF88946">
    <property type="entry name" value="Sigma2 domain of RNA polymerase sigma factors"/>
    <property type="match status" value="1"/>
</dbReference>
<reference evidence="7 8" key="1">
    <citation type="submission" date="2016-10" db="EMBL/GenBank/DDBJ databases">
        <authorList>
            <person name="de Groot N.N."/>
        </authorList>
    </citation>
    <scope>NUCLEOTIDE SEQUENCE [LARGE SCALE GENOMIC DNA]</scope>
    <source>
        <strain evidence="7 8">DSM 21039</strain>
    </source>
</reference>
<dbReference type="NCBIfam" id="TIGR02937">
    <property type="entry name" value="sigma70-ECF"/>
    <property type="match status" value="1"/>
</dbReference>
<feature type="domain" description="RNA polymerase sigma-70 region 2" evidence="5">
    <location>
        <begin position="23"/>
        <end position="89"/>
    </location>
</feature>
<dbReference type="InterPro" id="IPR013249">
    <property type="entry name" value="RNA_pol_sigma70_r4_t2"/>
</dbReference>
<accession>A0A1H8INS6</accession>
<dbReference type="RefSeq" id="WP_089920546.1">
    <property type="nucleotide sequence ID" value="NZ_FOBB01000012.1"/>
</dbReference>
<dbReference type="Proteomes" id="UP000198984">
    <property type="component" value="Unassembled WGS sequence"/>
</dbReference>
<dbReference type="Gene3D" id="1.10.10.10">
    <property type="entry name" value="Winged helix-like DNA-binding domain superfamily/Winged helix DNA-binding domain"/>
    <property type="match status" value="1"/>
</dbReference>
<dbReference type="Pfam" id="PF04542">
    <property type="entry name" value="Sigma70_r2"/>
    <property type="match status" value="1"/>
</dbReference>
<evidence type="ECO:0000259" key="6">
    <source>
        <dbReference type="Pfam" id="PF08281"/>
    </source>
</evidence>
<dbReference type="OrthoDB" id="657017at2"/>
<dbReference type="InterPro" id="IPR039425">
    <property type="entry name" value="RNA_pol_sigma-70-like"/>
</dbReference>
<keyword evidence="2" id="KW-0805">Transcription regulation</keyword>
<dbReference type="InterPro" id="IPR013324">
    <property type="entry name" value="RNA_pol_sigma_r3/r4-like"/>
</dbReference>
<evidence type="ECO:0000256" key="4">
    <source>
        <dbReference type="ARBA" id="ARBA00023163"/>
    </source>
</evidence>
<dbReference type="AlphaFoldDB" id="A0A1H8INS6"/>
<keyword evidence="3" id="KW-0731">Sigma factor</keyword>
<keyword evidence="8" id="KW-1185">Reference proteome</keyword>
<proteinExistence type="inferred from homology"/>
<feature type="domain" description="RNA polymerase sigma factor 70 region 4 type 2" evidence="6">
    <location>
        <begin position="117"/>
        <end position="167"/>
    </location>
</feature>